<gene>
    <name evidence="2" type="ORF">G7087_10890</name>
</gene>
<sequence length="187" mass="19905">MTGPTDFAKMLPGYDFLQGLLQNAGAGMPNIGQWIAPTLNPDELEKRIGELRTVQFWLEQNARLLGTTIQALEVQRMTLSTLRSMNVPMPDLREALKPRPPAAAAAATPEPAAKTPPPPPPGIDPMQWWGALTQQFGEIASAAMQDVRSAATPAPAPAPAPAKKAARKAAAHPAAPRAAAPRRKRST</sequence>
<dbReference type="RefSeq" id="WP_009859011.1">
    <property type="nucleotide sequence ID" value="NZ_JAAOCD010000004.1"/>
</dbReference>
<proteinExistence type="predicted"/>
<evidence type="ECO:0008006" key="4">
    <source>
        <dbReference type="Google" id="ProtNLM"/>
    </source>
</evidence>
<comment type="caution">
    <text evidence="2">The sequence shown here is derived from an EMBL/GenBank/DDBJ whole genome shotgun (WGS) entry which is preliminary data.</text>
</comment>
<evidence type="ECO:0000256" key="1">
    <source>
        <dbReference type="SAM" id="MobiDB-lite"/>
    </source>
</evidence>
<evidence type="ECO:0000313" key="2">
    <source>
        <dbReference type="EMBL" id="NHK98881.1"/>
    </source>
</evidence>
<dbReference type="InterPro" id="IPR050026">
    <property type="entry name" value="PHA_gran_PhaM_N"/>
</dbReference>
<evidence type="ECO:0000313" key="3">
    <source>
        <dbReference type="Proteomes" id="UP000802098"/>
    </source>
</evidence>
<name>A0ABX0HX31_9BURK</name>
<dbReference type="Proteomes" id="UP000802098">
    <property type="component" value="Unassembled WGS sequence"/>
</dbReference>
<organism evidence="2 3">
    <name type="scientific">Rubrivivax benzoatilyticus</name>
    <dbReference type="NCBI Taxonomy" id="316997"/>
    <lineage>
        <taxon>Bacteria</taxon>
        <taxon>Pseudomonadati</taxon>
        <taxon>Pseudomonadota</taxon>
        <taxon>Betaproteobacteria</taxon>
        <taxon>Burkholderiales</taxon>
        <taxon>Sphaerotilaceae</taxon>
        <taxon>Rubrivivax</taxon>
    </lineage>
</organism>
<keyword evidence="3" id="KW-1185">Reference proteome</keyword>
<dbReference type="NCBIfam" id="NF043076">
    <property type="entry name" value="PHA_gran_PhaM"/>
    <property type="match status" value="1"/>
</dbReference>
<feature type="compositionally biased region" description="Low complexity" evidence="1">
    <location>
        <begin position="102"/>
        <end position="113"/>
    </location>
</feature>
<protein>
    <recommendedName>
        <fullName evidence="4">Transcriptional regulator</fullName>
    </recommendedName>
</protein>
<feature type="region of interest" description="Disordered" evidence="1">
    <location>
        <begin position="93"/>
        <end position="187"/>
    </location>
</feature>
<dbReference type="EMBL" id="JAAOCD010000004">
    <property type="protein sequence ID" value="NHK98881.1"/>
    <property type="molecule type" value="Genomic_DNA"/>
</dbReference>
<reference evidence="2 3" key="1">
    <citation type="submission" date="2020-03" db="EMBL/GenBank/DDBJ databases">
        <title>Rubrivivax benzoatilyticus JA2 (sequenced after 10 years sub-culturing).</title>
        <authorList>
            <person name="Gupta D."/>
            <person name="Chintalapati S."/>
            <person name="Chintalapati V.R."/>
        </authorList>
    </citation>
    <scope>NUCLEOTIDE SEQUENCE [LARGE SCALE GENOMIC DNA]</scope>
    <source>
        <strain evidence="2 3">JA2-Mal</strain>
    </source>
</reference>
<accession>A0ABX0HX31</accession>
<feature type="compositionally biased region" description="Pro residues" evidence="1">
    <location>
        <begin position="114"/>
        <end position="123"/>
    </location>
</feature>